<protein>
    <recommendedName>
        <fullName evidence="3">Transposase</fullName>
    </recommendedName>
</protein>
<evidence type="ECO:0000313" key="1">
    <source>
        <dbReference type="EMBL" id="MBE8721549.1"/>
    </source>
</evidence>
<reference evidence="1 2" key="1">
    <citation type="submission" date="2018-02" db="EMBL/GenBank/DDBJ databases">
        <title>Sphingobacterium KA21.</title>
        <authorList>
            <person name="Vasarhelyi B.M."/>
            <person name="Deshmukh S."/>
            <person name="Balint B."/>
            <person name="Kukolya J."/>
        </authorList>
    </citation>
    <scope>NUCLEOTIDE SEQUENCE [LARGE SCALE GENOMIC DNA]</scope>
    <source>
        <strain evidence="1 2">Ka21</strain>
    </source>
</reference>
<accession>A0ABR9T8Y4</accession>
<dbReference type="EMBL" id="PSKQ01000021">
    <property type="protein sequence ID" value="MBE8721549.1"/>
    <property type="molecule type" value="Genomic_DNA"/>
</dbReference>
<sequence>MDVSLNIHPPCKKVSFDNKQFATVRSKEINQEDDVKSQGLHFRAYRCPVCSKYHLTKMEMALARWINDIAYRNQLREEAFVRREVAYYNRRNRIRE</sequence>
<keyword evidence="2" id="KW-1185">Reference proteome</keyword>
<dbReference type="Proteomes" id="UP000618319">
    <property type="component" value="Unassembled WGS sequence"/>
</dbReference>
<gene>
    <name evidence="1" type="ORF">C4F40_12540</name>
</gene>
<organism evidence="1 2">
    <name type="scientific">Sphingobacterium pedocola</name>
    <dbReference type="NCBI Taxonomy" id="2082722"/>
    <lineage>
        <taxon>Bacteria</taxon>
        <taxon>Pseudomonadati</taxon>
        <taxon>Bacteroidota</taxon>
        <taxon>Sphingobacteriia</taxon>
        <taxon>Sphingobacteriales</taxon>
        <taxon>Sphingobacteriaceae</taxon>
        <taxon>Sphingobacterium</taxon>
    </lineage>
</organism>
<name>A0ABR9T8Y4_9SPHI</name>
<evidence type="ECO:0008006" key="3">
    <source>
        <dbReference type="Google" id="ProtNLM"/>
    </source>
</evidence>
<dbReference type="RefSeq" id="WP_196939501.1">
    <property type="nucleotide sequence ID" value="NZ_MU158690.1"/>
</dbReference>
<comment type="caution">
    <text evidence="1">The sequence shown here is derived from an EMBL/GenBank/DDBJ whole genome shotgun (WGS) entry which is preliminary data.</text>
</comment>
<evidence type="ECO:0000313" key="2">
    <source>
        <dbReference type="Proteomes" id="UP000618319"/>
    </source>
</evidence>
<proteinExistence type="predicted"/>